<feature type="signal peptide" evidence="1">
    <location>
        <begin position="1"/>
        <end position="21"/>
    </location>
</feature>
<accession>A0A6S6T673</accession>
<feature type="domain" description="Lysozyme inhibitor LprI-like N-terminal" evidence="2">
    <location>
        <begin position="29"/>
        <end position="124"/>
    </location>
</feature>
<reference evidence="3" key="1">
    <citation type="submission" date="2020-01" db="EMBL/GenBank/DDBJ databases">
        <authorList>
            <person name="Meier V. D."/>
            <person name="Meier V D."/>
        </authorList>
    </citation>
    <scope>NUCLEOTIDE SEQUENCE</scope>
    <source>
        <strain evidence="3">HLG_WM_MAG_04</strain>
    </source>
</reference>
<sequence length="134" mass="15330">MKKTITLCLALLLGTSIYALAEGGIECKEDGTQMEMNKCAYDDFLRADRELNHIYQALRRAKRENILYLRNLRKAQKAWLVYRDADLDAQFSCEGGDLRSCFGSMYGLSLNSAKAELTNQRIKILREQLEEANL</sequence>
<evidence type="ECO:0000313" key="3">
    <source>
        <dbReference type="EMBL" id="CAA6810376.1"/>
    </source>
</evidence>
<evidence type="ECO:0000256" key="1">
    <source>
        <dbReference type="SAM" id="SignalP"/>
    </source>
</evidence>
<protein>
    <recommendedName>
        <fullName evidence="2">Lysozyme inhibitor LprI-like N-terminal domain-containing protein</fullName>
    </recommendedName>
</protein>
<gene>
    <name evidence="3" type="ORF">HELGO_WM17785</name>
</gene>
<dbReference type="InterPro" id="IPR009739">
    <property type="entry name" value="LprI-like_N"/>
</dbReference>
<proteinExistence type="predicted"/>
<evidence type="ECO:0000259" key="2">
    <source>
        <dbReference type="Pfam" id="PF07007"/>
    </source>
</evidence>
<dbReference type="Gene3D" id="1.20.1270.180">
    <property type="match status" value="1"/>
</dbReference>
<organism evidence="3">
    <name type="scientific">uncultured Sulfurovum sp</name>
    <dbReference type="NCBI Taxonomy" id="269237"/>
    <lineage>
        <taxon>Bacteria</taxon>
        <taxon>Pseudomonadati</taxon>
        <taxon>Campylobacterota</taxon>
        <taxon>Epsilonproteobacteria</taxon>
        <taxon>Campylobacterales</taxon>
        <taxon>Sulfurovaceae</taxon>
        <taxon>Sulfurovum</taxon>
        <taxon>environmental samples</taxon>
    </lineage>
</organism>
<name>A0A6S6T673_9BACT</name>
<dbReference type="Pfam" id="PF07007">
    <property type="entry name" value="LprI"/>
    <property type="match status" value="1"/>
</dbReference>
<keyword evidence="1" id="KW-0732">Signal</keyword>
<dbReference type="EMBL" id="CACVAX010000029">
    <property type="protein sequence ID" value="CAA6810376.1"/>
    <property type="molecule type" value="Genomic_DNA"/>
</dbReference>
<feature type="chain" id="PRO_5028146393" description="Lysozyme inhibitor LprI-like N-terminal domain-containing protein" evidence="1">
    <location>
        <begin position="22"/>
        <end position="134"/>
    </location>
</feature>
<dbReference type="AlphaFoldDB" id="A0A6S6T673"/>